<dbReference type="Proteomes" id="UP000706333">
    <property type="component" value="Unassembled WGS sequence"/>
</dbReference>
<dbReference type="PROSITE" id="PS00211">
    <property type="entry name" value="ABC_TRANSPORTER_1"/>
    <property type="match status" value="1"/>
</dbReference>
<dbReference type="InterPro" id="IPR027417">
    <property type="entry name" value="P-loop_NTPase"/>
</dbReference>
<protein>
    <submittedName>
        <fullName evidence="7">ABC transporter ATP-binding protein</fullName>
    </submittedName>
</protein>
<evidence type="ECO:0000256" key="5">
    <source>
        <dbReference type="SAM" id="MobiDB-lite"/>
    </source>
</evidence>
<dbReference type="GO" id="GO:0005524">
    <property type="term" value="F:ATP binding"/>
    <property type="evidence" value="ECO:0007669"/>
    <property type="project" value="UniProtKB-KW"/>
</dbReference>
<dbReference type="AlphaFoldDB" id="A0A934TM56"/>
<dbReference type="GO" id="GO:0016020">
    <property type="term" value="C:membrane"/>
    <property type="evidence" value="ECO:0007669"/>
    <property type="project" value="InterPro"/>
</dbReference>
<dbReference type="GO" id="GO:0016887">
    <property type="term" value="F:ATP hydrolysis activity"/>
    <property type="evidence" value="ECO:0007669"/>
    <property type="project" value="InterPro"/>
</dbReference>
<proteinExistence type="inferred from homology"/>
<name>A0A934TM56_9RHOB</name>
<dbReference type="PANTHER" id="PTHR46743:SF2">
    <property type="entry name" value="TEICHOIC ACIDS EXPORT ATP-BINDING PROTEIN TAGH"/>
    <property type="match status" value="1"/>
</dbReference>
<feature type="region of interest" description="Disordered" evidence="5">
    <location>
        <begin position="1"/>
        <end position="21"/>
    </location>
</feature>
<reference evidence="7" key="2">
    <citation type="journal article" date="2020" name="Microorganisms">
        <title>Osmotic Adaptation and Compatible Solute Biosynthesis of Phototrophic Bacteria as Revealed from Genome Analyses.</title>
        <authorList>
            <person name="Imhoff J.F."/>
            <person name="Rahn T."/>
            <person name="Kunzel S."/>
            <person name="Keller A."/>
            <person name="Neulinger S.C."/>
        </authorList>
    </citation>
    <scope>NUCLEOTIDE SEQUENCE</scope>
    <source>
        <strain evidence="7">LMG 28126</strain>
    </source>
</reference>
<evidence type="ECO:0000313" key="8">
    <source>
        <dbReference type="Proteomes" id="UP000706333"/>
    </source>
</evidence>
<evidence type="ECO:0000256" key="2">
    <source>
        <dbReference type="ARBA" id="ARBA00022448"/>
    </source>
</evidence>
<dbReference type="PROSITE" id="PS50893">
    <property type="entry name" value="ABC_TRANSPORTER_2"/>
    <property type="match status" value="1"/>
</dbReference>
<dbReference type="RefSeq" id="WP_201157764.1">
    <property type="nucleotide sequence ID" value="NZ_NHSD01000284.1"/>
</dbReference>
<feature type="domain" description="ABC transporter" evidence="6">
    <location>
        <begin position="22"/>
        <end position="241"/>
    </location>
</feature>
<dbReference type="Pfam" id="PF00005">
    <property type="entry name" value="ABC_tran"/>
    <property type="match status" value="1"/>
</dbReference>
<evidence type="ECO:0000313" key="7">
    <source>
        <dbReference type="EMBL" id="MBK5928016.1"/>
    </source>
</evidence>
<keyword evidence="2" id="KW-0813">Transport</keyword>
<feature type="compositionally biased region" description="Low complexity" evidence="5">
    <location>
        <begin position="8"/>
        <end position="20"/>
    </location>
</feature>
<reference evidence="7" key="1">
    <citation type="submission" date="2017-05" db="EMBL/GenBank/DDBJ databases">
        <authorList>
            <person name="Imhoff J.F."/>
            <person name="Rahn T."/>
            <person name="Kuenzel S."/>
            <person name="Neulinger S.C."/>
        </authorList>
    </citation>
    <scope>NUCLEOTIDE SEQUENCE</scope>
    <source>
        <strain evidence="7">LMG 28126</strain>
    </source>
</reference>
<comment type="caution">
    <text evidence="7">The sequence shown here is derived from an EMBL/GenBank/DDBJ whole genome shotgun (WGS) entry which is preliminary data.</text>
</comment>
<organism evidence="7 8">
    <name type="scientific">Rhodobaculum claviforme</name>
    <dbReference type="NCBI Taxonomy" id="1549854"/>
    <lineage>
        <taxon>Bacteria</taxon>
        <taxon>Pseudomonadati</taxon>
        <taxon>Pseudomonadota</taxon>
        <taxon>Alphaproteobacteria</taxon>
        <taxon>Rhodobacterales</taxon>
        <taxon>Paracoccaceae</taxon>
        <taxon>Rhodobaculum</taxon>
    </lineage>
</organism>
<keyword evidence="3" id="KW-0547">Nucleotide-binding</keyword>
<comment type="similarity">
    <text evidence="1">Belongs to the ABC transporter superfamily.</text>
</comment>
<dbReference type="CDD" id="cd03220">
    <property type="entry name" value="ABC_KpsT_Wzt"/>
    <property type="match status" value="1"/>
</dbReference>
<sequence length="251" mass="27284">MGAHHRNTTGTDGAGAPAPGSIRIENVSKTFWVRGQPKHALRNVSLTIPPRTGVALLGANGAGKSTLLSMIAGTLAPDAGHIHLHGSVSWPVGFRGSFHRDLTGAQNTRFVARIHGVDTEALSDFVEEFAELGPHYHMPLRTYSSGMRARLSFGVSMGIAFDTYLIDEVTSVGDADFKAKSRAFLMARLETSGAIMVSHSMGKLREICTRGAVLQDGHLTWYDDIEDAIAHHEANMRRRARHPVTFDDDDE</sequence>
<accession>A0A934TM56</accession>
<evidence type="ECO:0000256" key="4">
    <source>
        <dbReference type="ARBA" id="ARBA00022840"/>
    </source>
</evidence>
<evidence type="ECO:0000256" key="3">
    <source>
        <dbReference type="ARBA" id="ARBA00022741"/>
    </source>
</evidence>
<dbReference type="InterPro" id="IPR017871">
    <property type="entry name" value="ABC_transporter-like_CS"/>
</dbReference>
<dbReference type="Gene3D" id="3.40.50.300">
    <property type="entry name" value="P-loop containing nucleotide triphosphate hydrolases"/>
    <property type="match status" value="1"/>
</dbReference>
<gene>
    <name evidence="7" type="ORF">CCR87_11875</name>
</gene>
<dbReference type="EMBL" id="NHSD01000284">
    <property type="protein sequence ID" value="MBK5928016.1"/>
    <property type="molecule type" value="Genomic_DNA"/>
</dbReference>
<dbReference type="GO" id="GO:0140359">
    <property type="term" value="F:ABC-type transporter activity"/>
    <property type="evidence" value="ECO:0007669"/>
    <property type="project" value="InterPro"/>
</dbReference>
<dbReference type="InterPro" id="IPR003593">
    <property type="entry name" value="AAA+_ATPase"/>
</dbReference>
<dbReference type="PANTHER" id="PTHR46743">
    <property type="entry name" value="TEICHOIC ACIDS EXPORT ATP-BINDING PROTEIN TAGH"/>
    <property type="match status" value="1"/>
</dbReference>
<dbReference type="SUPFAM" id="SSF52540">
    <property type="entry name" value="P-loop containing nucleoside triphosphate hydrolases"/>
    <property type="match status" value="1"/>
</dbReference>
<evidence type="ECO:0000259" key="6">
    <source>
        <dbReference type="PROSITE" id="PS50893"/>
    </source>
</evidence>
<dbReference type="InterPro" id="IPR015860">
    <property type="entry name" value="ABC_transpr_TagH-like"/>
</dbReference>
<dbReference type="SMART" id="SM00382">
    <property type="entry name" value="AAA"/>
    <property type="match status" value="1"/>
</dbReference>
<keyword evidence="8" id="KW-1185">Reference proteome</keyword>
<dbReference type="InterPro" id="IPR003439">
    <property type="entry name" value="ABC_transporter-like_ATP-bd"/>
</dbReference>
<dbReference type="InterPro" id="IPR050683">
    <property type="entry name" value="Bact_Polysacc_Export_ATP-bd"/>
</dbReference>
<keyword evidence="4 7" id="KW-0067">ATP-binding</keyword>
<evidence type="ECO:0000256" key="1">
    <source>
        <dbReference type="ARBA" id="ARBA00005417"/>
    </source>
</evidence>